<accession>A0A9D5BR93</accession>
<organism evidence="4 5">
    <name type="scientific">Pisum sativum</name>
    <name type="common">Garden pea</name>
    <name type="synonym">Lathyrus oleraceus</name>
    <dbReference type="NCBI Taxonomy" id="3888"/>
    <lineage>
        <taxon>Eukaryota</taxon>
        <taxon>Viridiplantae</taxon>
        <taxon>Streptophyta</taxon>
        <taxon>Embryophyta</taxon>
        <taxon>Tracheophyta</taxon>
        <taxon>Spermatophyta</taxon>
        <taxon>Magnoliopsida</taxon>
        <taxon>eudicotyledons</taxon>
        <taxon>Gunneridae</taxon>
        <taxon>Pentapetalae</taxon>
        <taxon>rosids</taxon>
        <taxon>fabids</taxon>
        <taxon>Fabales</taxon>
        <taxon>Fabaceae</taxon>
        <taxon>Papilionoideae</taxon>
        <taxon>50 kb inversion clade</taxon>
        <taxon>NPAAA clade</taxon>
        <taxon>Hologalegina</taxon>
        <taxon>IRL clade</taxon>
        <taxon>Fabeae</taxon>
        <taxon>Lathyrus</taxon>
    </lineage>
</organism>
<name>A0A9D5BR93_PEA</name>
<feature type="compositionally biased region" description="Acidic residues" evidence="2">
    <location>
        <begin position="34"/>
        <end position="69"/>
    </location>
</feature>
<feature type="compositionally biased region" description="Low complexity" evidence="2">
    <location>
        <begin position="87"/>
        <end position="110"/>
    </location>
</feature>
<reference evidence="4 5" key="1">
    <citation type="journal article" date="2022" name="Nat. Genet.">
        <title>Improved pea reference genome and pan-genome highlight genomic features and evolutionary characteristics.</title>
        <authorList>
            <person name="Yang T."/>
            <person name="Liu R."/>
            <person name="Luo Y."/>
            <person name="Hu S."/>
            <person name="Wang D."/>
            <person name="Wang C."/>
            <person name="Pandey M.K."/>
            <person name="Ge S."/>
            <person name="Xu Q."/>
            <person name="Li N."/>
            <person name="Li G."/>
            <person name="Huang Y."/>
            <person name="Saxena R.K."/>
            <person name="Ji Y."/>
            <person name="Li M."/>
            <person name="Yan X."/>
            <person name="He Y."/>
            <person name="Liu Y."/>
            <person name="Wang X."/>
            <person name="Xiang C."/>
            <person name="Varshney R.K."/>
            <person name="Ding H."/>
            <person name="Gao S."/>
            <person name="Zong X."/>
        </authorList>
    </citation>
    <scope>NUCLEOTIDE SEQUENCE [LARGE SCALE GENOMIC DNA]</scope>
    <source>
        <strain evidence="4 5">cv. Zhongwan 6</strain>
    </source>
</reference>
<comment type="caution">
    <text evidence="4">The sequence shown here is derived from an EMBL/GenBank/DDBJ whole genome shotgun (WGS) entry which is preliminary data.</text>
</comment>
<dbReference type="GO" id="GO:0006355">
    <property type="term" value="P:regulation of DNA-templated transcription"/>
    <property type="evidence" value="ECO:0007669"/>
    <property type="project" value="InterPro"/>
</dbReference>
<dbReference type="Proteomes" id="UP001058974">
    <property type="component" value="Chromosome 1"/>
</dbReference>
<sequence>MAPPKRLRPAPLDDPPTASSSSDDDLPPPKNQEDEVVDEEEEDSSEEGEEENDEDEDEDEGSSSEEEEVQPTPPSQLASKNPPPSTPISNPKPESASESESESGSGSESGSDSDSEPEPTPSPNAKVKPLASKPMKTQSQAQSTPVPARSGTKRANENGSTRAKKKTTAAGGGSNDENDEDVDGDVKMSGEDSKKIHQRIFTEEDEIAILKGLAEFISKTGKDPMKDPSAFHSFVKKSIHADANSEQLKRKVRGLKMKFSSSGSFTREHDKKAFELSKKVWGNNGANEAEENGKVNEKTPKSTKKEAPIRNNGSTKKEVVTKKGTGKYESDVDKSLAFSEMSSFGDAAGLSLLNKDAMRRGMELMGESKVDEFDARWRKVQIAEMEVFVARGQLIKDQTRMALEAYKKSIN</sequence>
<feature type="region of interest" description="Disordered" evidence="2">
    <location>
        <begin position="1"/>
        <end position="193"/>
    </location>
</feature>
<dbReference type="PANTHER" id="PTHR31662">
    <property type="entry name" value="BNAANNG10740D PROTEIN-RELATED"/>
    <property type="match status" value="1"/>
</dbReference>
<proteinExistence type="inferred from homology"/>
<feature type="compositionally biased region" description="Polar residues" evidence="2">
    <location>
        <begin position="135"/>
        <end position="145"/>
    </location>
</feature>
<dbReference type="InterPro" id="IPR007592">
    <property type="entry name" value="GEBP"/>
</dbReference>
<gene>
    <name evidence="4" type="ORF">KIW84_015593</name>
</gene>
<dbReference type="PANTHER" id="PTHR31662:SF33">
    <property type="entry name" value="DNA-BINDING STOREKEEPER PROTEIN TRANSCRIPTIONAL REGULATOR-LIKE PROTEIN"/>
    <property type="match status" value="1"/>
</dbReference>
<keyword evidence="5" id="KW-1185">Reference proteome</keyword>
<dbReference type="GO" id="GO:0005634">
    <property type="term" value="C:nucleus"/>
    <property type="evidence" value="ECO:0007669"/>
    <property type="project" value="TreeGrafter"/>
</dbReference>
<evidence type="ECO:0000313" key="5">
    <source>
        <dbReference type="Proteomes" id="UP001058974"/>
    </source>
</evidence>
<dbReference type="Pfam" id="PF04504">
    <property type="entry name" value="GeBP-like_DBD"/>
    <property type="match status" value="1"/>
</dbReference>
<feature type="compositionally biased region" description="Basic and acidic residues" evidence="2">
    <location>
        <begin position="291"/>
        <end position="308"/>
    </location>
</feature>
<dbReference type="Gramene" id="Psat01G0559300-T1">
    <property type="protein sequence ID" value="KAI5448225.1"/>
    <property type="gene ID" value="KIW84_015593"/>
</dbReference>
<dbReference type="AlphaFoldDB" id="A0A9D5BR93"/>
<dbReference type="InterPro" id="IPR053932">
    <property type="entry name" value="GeBP-like_DBD"/>
</dbReference>
<evidence type="ECO:0000259" key="3">
    <source>
        <dbReference type="Pfam" id="PF04504"/>
    </source>
</evidence>
<evidence type="ECO:0000313" key="4">
    <source>
        <dbReference type="EMBL" id="KAI5448225.1"/>
    </source>
</evidence>
<feature type="domain" description="Glabrous enhancer-binding protein-like DBD" evidence="3">
    <location>
        <begin position="198"/>
        <end position="282"/>
    </location>
</feature>
<dbReference type="EMBL" id="JAMSHJ010000001">
    <property type="protein sequence ID" value="KAI5448225.1"/>
    <property type="molecule type" value="Genomic_DNA"/>
</dbReference>
<feature type="compositionally biased region" description="Basic and acidic residues" evidence="2">
    <location>
        <begin position="184"/>
        <end position="193"/>
    </location>
</feature>
<protein>
    <recommendedName>
        <fullName evidence="3">Glabrous enhancer-binding protein-like DBD domain-containing protein</fullName>
    </recommendedName>
</protein>
<evidence type="ECO:0000256" key="2">
    <source>
        <dbReference type="SAM" id="MobiDB-lite"/>
    </source>
</evidence>
<comment type="similarity">
    <text evidence="1">Belongs to the GeBP family.</text>
</comment>
<dbReference type="OrthoDB" id="661680at2759"/>
<feature type="region of interest" description="Disordered" evidence="2">
    <location>
        <begin position="282"/>
        <end position="322"/>
    </location>
</feature>
<evidence type="ECO:0000256" key="1">
    <source>
        <dbReference type="ARBA" id="ARBA00010820"/>
    </source>
</evidence>